<evidence type="ECO:0000256" key="1">
    <source>
        <dbReference type="SAM" id="MobiDB-lite"/>
    </source>
</evidence>
<evidence type="ECO:0000313" key="3">
    <source>
        <dbReference type="EMBL" id="SFV16944.1"/>
    </source>
</evidence>
<sequence length="536" mass="57995">LDFVPAVPGGALLNKVATLFPVDASGKPTKSKTDAFRGRLAPSDLRKLYLPSHDRHYLVTCELHCDVPGFPSVPRQEVCQAGFVVRRRGAVVPAGMEAQVASQVLTVRKAEADYAELLTLDETAKLHAHAPGELANVLKRQQDLALAAAQPGWAALLAARRADVSAKRKALQDWYAANNIAVRVEGWFSDLVDGSPGKKLGHWQTLAGDAQRADPEQAGESVFPMYPLVPDPRDKEHDAAGRTQYYGSVPTASLTHDSAGHPRFDDHSTYEIVCFVRRHKPCCPRRNTVPDCRGEVVWAPATEAYRLAPPFDLVGTSNRPITIKMPDLRELAAQAASRPRGRFSPVRVLQPQHLCAKVKDGVPQPCDVGGEAICFFSIPLITIVALFVLNIFLPIVVIVFQLWFLLVFRFCIPPRIALGAGVDAALAAQPPGVDLDADLGIEVDGVEKTAAEINALLKTSLAVRMADETGETGSILEGKLAGFSNNALGVLSQSMEDAEHLPDDPSKVPPDLDAGAELQYEPHREPEWSAAEGSRV</sequence>
<keyword evidence="2" id="KW-0472">Membrane</keyword>
<keyword evidence="4" id="KW-1185">Reference proteome</keyword>
<evidence type="ECO:0000256" key="2">
    <source>
        <dbReference type="SAM" id="Phobius"/>
    </source>
</evidence>
<feature type="region of interest" description="Disordered" evidence="1">
    <location>
        <begin position="495"/>
        <end position="536"/>
    </location>
</feature>
<reference evidence="4" key="1">
    <citation type="submission" date="2016-10" db="EMBL/GenBank/DDBJ databases">
        <authorList>
            <person name="Varghese N."/>
            <person name="Submissions S."/>
        </authorList>
    </citation>
    <scope>NUCLEOTIDE SEQUENCE [LARGE SCALE GENOMIC DNA]</scope>
    <source>
        <strain evidence="4">CGMCC 1.11014</strain>
    </source>
</reference>
<dbReference type="STRING" id="1035707.SAMN05216552_10571"/>
<gene>
    <name evidence="3" type="ORF">SAMN05216552_10571</name>
</gene>
<protein>
    <submittedName>
        <fullName evidence="3">Uncharacterized protein</fullName>
    </submittedName>
</protein>
<evidence type="ECO:0000313" key="4">
    <source>
        <dbReference type="Proteomes" id="UP000199391"/>
    </source>
</evidence>
<dbReference type="Proteomes" id="UP000199391">
    <property type="component" value="Unassembled WGS sequence"/>
</dbReference>
<dbReference type="AlphaFoldDB" id="A0A1I7M4S5"/>
<keyword evidence="2" id="KW-0812">Transmembrane</keyword>
<proteinExistence type="predicted"/>
<name>A0A1I7M4S5_9BURK</name>
<feature type="compositionally biased region" description="Basic and acidic residues" evidence="1">
    <location>
        <begin position="497"/>
        <end position="506"/>
    </location>
</feature>
<keyword evidence="2" id="KW-1133">Transmembrane helix</keyword>
<accession>A0A1I7M4S5</accession>
<dbReference type="RefSeq" id="WP_177307745.1">
    <property type="nucleotide sequence ID" value="NZ_FPBO01000057.1"/>
</dbReference>
<feature type="non-terminal residue" evidence="3">
    <location>
        <position position="1"/>
    </location>
</feature>
<dbReference type="EMBL" id="FPBO01000057">
    <property type="protein sequence ID" value="SFV16944.1"/>
    <property type="molecule type" value="Genomic_DNA"/>
</dbReference>
<organism evidence="3 4">
    <name type="scientific">Pseudoduganella namucuonensis</name>
    <dbReference type="NCBI Taxonomy" id="1035707"/>
    <lineage>
        <taxon>Bacteria</taxon>
        <taxon>Pseudomonadati</taxon>
        <taxon>Pseudomonadota</taxon>
        <taxon>Betaproteobacteria</taxon>
        <taxon>Burkholderiales</taxon>
        <taxon>Oxalobacteraceae</taxon>
        <taxon>Telluria group</taxon>
        <taxon>Pseudoduganella</taxon>
    </lineage>
</organism>
<feature type="transmembrane region" description="Helical" evidence="2">
    <location>
        <begin position="375"/>
        <end position="408"/>
    </location>
</feature>